<dbReference type="GO" id="GO:0035082">
    <property type="term" value="P:axoneme assembly"/>
    <property type="evidence" value="ECO:0007669"/>
    <property type="project" value="InterPro"/>
</dbReference>
<dbReference type="Proteomes" id="UP000527355">
    <property type="component" value="Unassembled WGS sequence"/>
</dbReference>
<dbReference type="GO" id="GO:0005929">
    <property type="term" value="C:cilium"/>
    <property type="evidence" value="ECO:0007669"/>
    <property type="project" value="TreeGrafter"/>
</dbReference>
<feature type="region of interest" description="Disordered" evidence="2">
    <location>
        <begin position="1"/>
        <end position="241"/>
    </location>
</feature>
<evidence type="ECO:0000313" key="3">
    <source>
        <dbReference type="EMBL" id="KAF6295264.1"/>
    </source>
</evidence>
<feature type="compositionally biased region" description="Acidic residues" evidence="2">
    <location>
        <begin position="73"/>
        <end position="123"/>
    </location>
</feature>
<reference evidence="3 4" key="1">
    <citation type="journal article" date="2020" name="Nature">
        <title>Six reference-quality genomes reveal evolution of bat adaptations.</title>
        <authorList>
            <person name="Jebb D."/>
            <person name="Huang Z."/>
            <person name="Pippel M."/>
            <person name="Hughes G.M."/>
            <person name="Lavrichenko K."/>
            <person name="Devanna P."/>
            <person name="Winkler S."/>
            <person name="Jermiin L.S."/>
            <person name="Skirmuntt E.C."/>
            <person name="Katzourakis A."/>
            <person name="Burkitt-Gray L."/>
            <person name="Ray D.A."/>
            <person name="Sullivan K.A.M."/>
            <person name="Roscito J.G."/>
            <person name="Kirilenko B.M."/>
            <person name="Davalos L.M."/>
            <person name="Corthals A.P."/>
            <person name="Power M.L."/>
            <person name="Jones G."/>
            <person name="Ransome R.D."/>
            <person name="Dechmann D.K.N."/>
            <person name="Locatelli A.G."/>
            <person name="Puechmaille S.J."/>
            <person name="Fedrigo O."/>
            <person name="Jarvis E.D."/>
            <person name="Hiller M."/>
            <person name="Vernes S.C."/>
            <person name="Myers E.W."/>
            <person name="Teeling E.C."/>
        </authorList>
    </citation>
    <scope>NUCLEOTIDE SEQUENCE [LARGE SCALE GENOMIC DNA]</scope>
    <source>
        <strain evidence="3">MMyoMyo1</strain>
        <tissue evidence="3">Flight muscle</tissue>
    </source>
</reference>
<protein>
    <submittedName>
        <fullName evidence="3">Coiled-coil domain containing 40</fullName>
    </submittedName>
</protein>
<feature type="compositionally biased region" description="Polar residues" evidence="2">
    <location>
        <begin position="133"/>
        <end position="146"/>
    </location>
</feature>
<feature type="compositionally biased region" description="Low complexity" evidence="2">
    <location>
        <begin position="203"/>
        <end position="220"/>
    </location>
</feature>
<dbReference type="PANTHER" id="PTHR16275">
    <property type="entry name" value="COILED-COIL DOMAIN-CONTAINING PROTEIN 40"/>
    <property type="match status" value="1"/>
</dbReference>
<feature type="coiled-coil region" evidence="1">
    <location>
        <begin position="514"/>
        <end position="555"/>
    </location>
</feature>
<keyword evidence="4" id="KW-1185">Reference proteome</keyword>
<gene>
    <name evidence="3" type="ORF">mMyoMyo1_002254</name>
</gene>
<evidence type="ECO:0000256" key="1">
    <source>
        <dbReference type="SAM" id="Coils"/>
    </source>
</evidence>
<dbReference type="InterPro" id="IPR037386">
    <property type="entry name" value="CCDC40"/>
</dbReference>
<feature type="coiled-coil region" evidence="1">
    <location>
        <begin position="996"/>
        <end position="1054"/>
    </location>
</feature>
<dbReference type="AlphaFoldDB" id="A0A7J7T3P6"/>
<sequence>MAEPGSRANGARREGDAAIEGEEDGTPAGEGPQASTEETPGDQTSVGATDAAEPAEGEATAPGEAPPYGEVPPEGEEEEVMPEGEEGEGVPEGEEGEVAPEWEMENEESVEMGGELEEEGEQESDVKIVSSEGKASSTEVTYSDTSLGDKAGDSESAQQAAGFSEWPGQDASRFRLSHSTESDEELQRGPPHPLRPSSRGRIPSSDELSLTSEESLAPEPGMAAPASRQHPRPGPPPSFLDRIQHLSLSEEGVAEPPGSEGSDEPDEDVSHLVVLDPNHPLMLRFQAALNSYLNRQVEKLQLELLELGVASKQSQAQRQELGVDLYGVQQHMAALQVQLEKCHDRYSLATCARQQTEEELQRMRLLYTRTCEAANAERKKLAALQTEMEHLALNLFYMQNIDQDMRDDIHVMKQVVKKSEAERARAERDKKQQDLHVDQLTTRAHELEEQIALFEAQSGAQAEETQMLRKAVSEACAEIDTIRMEKKLILQQWAVCLVGMKRRDEAHRTIQEVLSECQHQLKAADGEVEAYKRSIVQEEERNETLARVLRRAEAEGRLLQKLTAQCLARQEALQSQLSTYQLVLQDTEGQLSTVRGEHKEIRAELVAVHQSIRQELDLRRDLDTAIVRKLQEQTTSNKMTKYFHQLLHKLQKQKTNLVTHLSKIDGDIAQATLDITHTNCRADTHREALAELDREVQKANELIGNSESEITRRTILIERKQGIINTLNKELEQMVSEIGGEELGPLELEIKRLSKLLDEVGAKVTQGQVNWLRLQQDMVRAAQEREEQLAALSLFSKEVRVLEQKKLRTEKKIEQEKREQKDMERHMKDLDNDLRKLNLLLSRNRSSSEGLQQANLLAESQFLHALKAAERETIEMQDKLEQLNQEKMSLLNRLVEAEHQILLWEKKIQLAKEMRASVDSETGQKEIRAMKAEIHRMKFRHKQLLKQQERMIRDMELAVARRETISTQAEGQRKMDKKVLTRSDFHHKQLELRRKIRDLHKATEETSRSIAEMEERQKRMSSSLHEKQAQLSTMQAQAEELDATLEQLVAHKRQNFSELVTLQTRLKHLQAVKDGRYVFLFRTKAAQVEERRRLDHRLAAIGAILDHVKDEHPQFQEALLKLRQTIASQLDAPGPS</sequence>
<evidence type="ECO:0000256" key="2">
    <source>
        <dbReference type="SAM" id="MobiDB-lite"/>
    </source>
</evidence>
<feature type="compositionally biased region" description="Polar residues" evidence="2">
    <location>
        <begin position="33"/>
        <end position="46"/>
    </location>
</feature>
<dbReference type="Pfam" id="PF08647">
    <property type="entry name" value="BRE1"/>
    <property type="match status" value="1"/>
</dbReference>
<dbReference type="GO" id="GO:0060287">
    <property type="term" value="P:epithelial cilium movement involved in determination of left/right asymmetry"/>
    <property type="evidence" value="ECO:0007669"/>
    <property type="project" value="TreeGrafter"/>
</dbReference>
<feature type="compositionally biased region" description="Basic and acidic residues" evidence="2">
    <location>
        <begin position="178"/>
        <end position="187"/>
    </location>
</feature>
<dbReference type="GO" id="GO:0005576">
    <property type="term" value="C:extracellular region"/>
    <property type="evidence" value="ECO:0007669"/>
    <property type="project" value="GOC"/>
</dbReference>
<name>A0A7J7T3P6_MYOMY</name>
<keyword evidence="1" id="KW-0175">Coiled coil</keyword>
<feature type="compositionally biased region" description="Low complexity" evidence="2">
    <location>
        <begin position="47"/>
        <end position="72"/>
    </location>
</feature>
<dbReference type="PANTHER" id="PTHR16275:SF8">
    <property type="entry name" value="COILED-COIL DOMAIN-CONTAINING PROTEIN 40"/>
    <property type="match status" value="1"/>
</dbReference>
<feature type="coiled-coil region" evidence="1">
    <location>
        <begin position="374"/>
        <end position="457"/>
    </location>
</feature>
<proteinExistence type="predicted"/>
<evidence type="ECO:0000313" key="4">
    <source>
        <dbReference type="Proteomes" id="UP000527355"/>
    </source>
</evidence>
<dbReference type="GO" id="GO:0005737">
    <property type="term" value="C:cytoplasm"/>
    <property type="evidence" value="ECO:0007669"/>
    <property type="project" value="TreeGrafter"/>
</dbReference>
<dbReference type="VEuPathDB" id="HostDB:GeneID_118672440"/>
<dbReference type="GO" id="GO:0001947">
    <property type="term" value="P:heart looping"/>
    <property type="evidence" value="ECO:0007669"/>
    <property type="project" value="TreeGrafter"/>
</dbReference>
<comment type="caution">
    <text evidence="3">The sequence shown here is derived from an EMBL/GenBank/DDBJ whole genome shotgun (WGS) entry which is preliminary data.</text>
</comment>
<organism evidence="3 4">
    <name type="scientific">Myotis myotis</name>
    <name type="common">Greater mouse-eared bat</name>
    <name type="synonym">Vespertilio myotis</name>
    <dbReference type="NCBI Taxonomy" id="51298"/>
    <lineage>
        <taxon>Eukaryota</taxon>
        <taxon>Metazoa</taxon>
        <taxon>Chordata</taxon>
        <taxon>Craniata</taxon>
        <taxon>Vertebrata</taxon>
        <taxon>Euteleostomi</taxon>
        <taxon>Mammalia</taxon>
        <taxon>Eutheria</taxon>
        <taxon>Laurasiatheria</taxon>
        <taxon>Chiroptera</taxon>
        <taxon>Yangochiroptera</taxon>
        <taxon>Vespertilionidae</taxon>
        <taxon>Myotis</taxon>
    </lineage>
</organism>
<feature type="coiled-coil region" evidence="1">
    <location>
        <begin position="799"/>
        <end position="840"/>
    </location>
</feature>
<accession>A0A7J7T3P6</accession>
<feature type="coiled-coil region" evidence="1">
    <location>
        <begin position="866"/>
        <end position="914"/>
    </location>
</feature>
<dbReference type="EMBL" id="JABWUV010000017">
    <property type="protein sequence ID" value="KAF6295264.1"/>
    <property type="molecule type" value="Genomic_DNA"/>
</dbReference>
<feature type="coiled-coil region" evidence="1">
    <location>
        <begin position="682"/>
        <end position="737"/>
    </location>
</feature>